<comment type="similarity">
    <text evidence="7">Belongs to the binding-protein-dependent transport system permease family.</text>
</comment>
<keyword evidence="5 7" id="KW-1133">Transmembrane helix</keyword>
<proteinExistence type="inferred from homology"/>
<dbReference type="Pfam" id="PF00528">
    <property type="entry name" value="BPD_transp_1"/>
    <property type="match status" value="1"/>
</dbReference>
<dbReference type="PANTHER" id="PTHR30193">
    <property type="entry name" value="ABC TRANSPORTER PERMEASE PROTEIN"/>
    <property type="match status" value="1"/>
</dbReference>
<evidence type="ECO:0000256" key="7">
    <source>
        <dbReference type="RuleBase" id="RU363032"/>
    </source>
</evidence>
<dbReference type="InterPro" id="IPR051393">
    <property type="entry name" value="ABC_transporter_permease"/>
</dbReference>
<keyword evidence="4 7" id="KW-0812">Transmembrane</keyword>
<feature type="transmembrane region" description="Helical" evidence="7">
    <location>
        <begin position="195"/>
        <end position="216"/>
    </location>
</feature>
<evidence type="ECO:0000313" key="9">
    <source>
        <dbReference type="EMBL" id="RXZ58344.1"/>
    </source>
</evidence>
<keyword evidence="3" id="KW-1003">Cell membrane</keyword>
<evidence type="ECO:0000259" key="8">
    <source>
        <dbReference type="PROSITE" id="PS50928"/>
    </source>
</evidence>
<dbReference type="AlphaFoldDB" id="A0A4Q2K8V6"/>
<dbReference type="Proteomes" id="UP000291269">
    <property type="component" value="Unassembled WGS sequence"/>
</dbReference>
<dbReference type="InterPro" id="IPR035906">
    <property type="entry name" value="MetI-like_sf"/>
</dbReference>
<comment type="caution">
    <text evidence="9">The sequence shown here is derived from an EMBL/GenBank/DDBJ whole genome shotgun (WGS) entry which is preliminary data.</text>
</comment>
<evidence type="ECO:0000256" key="5">
    <source>
        <dbReference type="ARBA" id="ARBA00022989"/>
    </source>
</evidence>
<reference evidence="9 10" key="1">
    <citation type="journal article" date="2019" name="Gut">
        <title>Antibiotics-induced monodominance of a novel gut bacterial order.</title>
        <authorList>
            <person name="Hildebrand F."/>
            <person name="Moitinho-Silva L."/>
            <person name="Blasche S."/>
            <person name="Jahn M.T."/>
            <person name="Gossmann T.I."/>
            <person name="Heuerta-Cepas J."/>
            <person name="Hercog R."/>
            <person name="Luetge M."/>
            <person name="Bahram M."/>
            <person name="Pryszlak A."/>
            <person name="Alves R.J."/>
            <person name="Waszak S.M."/>
            <person name="Zhu A."/>
            <person name="Ye L."/>
            <person name="Costea P.I."/>
            <person name="Aalvink S."/>
            <person name="Belzer C."/>
            <person name="Forslund S.K."/>
            <person name="Sunagawa S."/>
            <person name="Hentschel U."/>
            <person name="Merten C."/>
            <person name="Patil K.R."/>
            <person name="Benes V."/>
            <person name="Bork P."/>
        </authorList>
    </citation>
    <scope>NUCLEOTIDE SEQUENCE [LARGE SCALE GENOMIC DNA]</scope>
    <source>
        <strain evidence="9 10">HDS1380</strain>
    </source>
</reference>
<feature type="transmembrane region" description="Helical" evidence="7">
    <location>
        <begin position="255"/>
        <end position="273"/>
    </location>
</feature>
<keyword evidence="6 7" id="KW-0472">Membrane</keyword>
<gene>
    <name evidence="9" type="ORF">ESZ91_09845</name>
</gene>
<feature type="transmembrane region" description="Helical" evidence="7">
    <location>
        <begin position="142"/>
        <end position="161"/>
    </location>
</feature>
<evidence type="ECO:0000256" key="3">
    <source>
        <dbReference type="ARBA" id="ARBA00022475"/>
    </source>
</evidence>
<dbReference type="GO" id="GO:0005886">
    <property type="term" value="C:plasma membrane"/>
    <property type="evidence" value="ECO:0007669"/>
    <property type="project" value="UniProtKB-SubCell"/>
</dbReference>
<feature type="transmembrane region" description="Helical" evidence="7">
    <location>
        <begin position="48"/>
        <end position="72"/>
    </location>
</feature>
<dbReference type="Gene3D" id="1.10.3720.10">
    <property type="entry name" value="MetI-like"/>
    <property type="match status" value="1"/>
</dbReference>
<evidence type="ECO:0000256" key="2">
    <source>
        <dbReference type="ARBA" id="ARBA00022448"/>
    </source>
</evidence>
<dbReference type="SUPFAM" id="SSF161098">
    <property type="entry name" value="MetI-like"/>
    <property type="match status" value="1"/>
</dbReference>
<dbReference type="PROSITE" id="PS50928">
    <property type="entry name" value="ABC_TM1"/>
    <property type="match status" value="1"/>
</dbReference>
<comment type="subcellular location">
    <subcellularLocation>
        <location evidence="1 7">Cell membrane</location>
        <topology evidence="1 7">Multi-pass membrane protein</topology>
    </subcellularLocation>
</comment>
<evidence type="ECO:0000256" key="4">
    <source>
        <dbReference type="ARBA" id="ARBA00022692"/>
    </source>
</evidence>
<sequence>MVSPNRGRPMNNSKIEQENISAETEIKSGNEGGNAFVVRKKKKYQYQAFIWIAPAIVLLLVFCYYPPIYSIILSFTESRKPQIGEFVGFANYVKALTDKMFWIGMRNVLVCIVVGLIAGNLLTFIIAELLNDCKSTRTSNIYRFLFIVPMVVPGLVGMLIWKNIVFNPSSTGLVNAFLGLFGVEAQGWYASESQALLSIILTGFPWVGGPSLLIYLAGLQNINGEMVEAAKLDGITVPQRVFYIDLPCILGQLKYFLVTGIIGGFQAFTWQLIYTGGGPGNNGATMVPGFMIYDTAFNERRFGYASAIGVILFIITLILTLINMRMTRNVQTEEK</sequence>
<dbReference type="InterPro" id="IPR000515">
    <property type="entry name" value="MetI-like"/>
</dbReference>
<dbReference type="PANTHER" id="PTHR30193:SF37">
    <property type="entry name" value="INNER MEMBRANE ABC TRANSPORTER PERMEASE PROTEIN YCJO"/>
    <property type="match status" value="1"/>
</dbReference>
<evidence type="ECO:0000256" key="6">
    <source>
        <dbReference type="ARBA" id="ARBA00023136"/>
    </source>
</evidence>
<keyword evidence="10" id="KW-1185">Reference proteome</keyword>
<protein>
    <submittedName>
        <fullName evidence="9">Sugar ABC transporter permease</fullName>
    </submittedName>
</protein>
<dbReference type="OrthoDB" id="9779462at2"/>
<feature type="transmembrane region" description="Helical" evidence="7">
    <location>
        <begin position="302"/>
        <end position="322"/>
    </location>
</feature>
<keyword evidence="2 7" id="KW-0813">Transport</keyword>
<accession>A0A4Q2K8V6</accession>
<dbReference type="GO" id="GO:0055085">
    <property type="term" value="P:transmembrane transport"/>
    <property type="evidence" value="ECO:0007669"/>
    <property type="project" value="InterPro"/>
</dbReference>
<organism evidence="9 10">
    <name type="scientific">Candidatus Borkfalkia ceftriaxoniphila</name>
    <dbReference type="NCBI Taxonomy" id="2508949"/>
    <lineage>
        <taxon>Bacteria</taxon>
        <taxon>Bacillati</taxon>
        <taxon>Bacillota</taxon>
        <taxon>Clostridia</taxon>
        <taxon>Christensenellales</taxon>
        <taxon>Christensenellaceae</taxon>
        <taxon>Candidatus Borkfalkia</taxon>
    </lineage>
</organism>
<evidence type="ECO:0000256" key="1">
    <source>
        <dbReference type="ARBA" id="ARBA00004651"/>
    </source>
</evidence>
<feature type="transmembrane region" description="Helical" evidence="7">
    <location>
        <begin position="107"/>
        <end position="130"/>
    </location>
</feature>
<feature type="domain" description="ABC transmembrane type-1" evidence="8">
    <location>
        <begin position="101"/>
        <end position="323"/>
    </location>
</feature>
<evidence type="ECO:0000313" key="10">
    <source>
        <dbReference type="Proteomes" id="UP000291269"/>
    </source>
</evidence>
<dbReference type="EMBL" id="SDOZ01000003">
    <property type="protein sequence ID" value="RXZ58344.1"/>
    <property type="molecule type" value="Genomic_DNA"/>
</dbReference>
<name>A0A4Q2K8V6_9FIRM</name>